<accession>A0A084SQQ5</accession>
<comment type="caution">
    <text evidence="2">The sequence shown here is derived from an EMBL/GenBank/DDBJ whole genome shotgun (WGS) entry which is preliminary data.</text>
</comment>
<protein>
    <recommendedName>
        <fullName evidence="4">Lipoprotein</fullName>
    </recommendedName>
</protein>
<dbReference type="PROSITE" id="PS51257">
    <property type="entry name" value="PROKAR_LIPOPROTEIN"/>
    <property type="match status" value="1"/>
</dbReference>
<proteinExistence type="predicted"/>
<dbReference type="AlphaFoldDB" id="A0A084SQQ5"/>
<evidence type="ECO:0000256" key="1">
    <source>
        <dbReference type="SAM" id="SignalP"/>
    </source>
</evidence>
<feature type="signal peptide" evidence="1">
    <location>
        <begin position="1"/>
        <end position="20"/>
    </location>
</feature>
<keyword evidence="1" id="KW-0732">Signal</keyword>
<evidence type="ECO:0000313" key="3">
    <source>
        <dbReference type="Proteomes" id="UP000028547"/>
    </source>
</evidence>
<dbReference type="EMBL" id="JPMI01000177">
    <property type="protein sequence ID" value="KFA90790.1"/>
    <property type="molecule type" value="Genomic_DNA"/>
</dbReference>
<sequence length="170" mass="17864">MRHVSLPVVLLALASSGCGADPEPCISGCPDISGMYSVKTATPMGQCPFRPYLLAPTVQLQQMDDGRRAMFHVIDPSTGLELPLVGDVYARGRKEGPEVLGSFLIDSVVVRSTSASDGGTRVLELSASGSVSLRQGRRVLTATLNTIDITNESSPDRGCVNTLSITGEGD</sequence>
<evidence type="ECO:0008006" key="4">
    <source>
        <dbReference type="Google" id="ProtNLM"/>
    </source>
</evidence>
<feature type="chain" id="PRO_5001781453" description="Lipoprotein" evidence="1">
    <location>
        <begin position="21"/>
        <end position="170"/>
    </location>
</feature>
<reference evidence="2 3" key="1">
    <citation type="submission" date="2014-07" db="EMBL/GenBank/DDBJ databases">
        <title>Draft Genome Sequence of Gephyronic Acid Producer, Cystobacter violaceus Strain Cb vi76.</title>
        <authorList>
            <person name="Stevens D.C."/>
            <person name="Young J."/>
            <person name="Carmichael R."/>
            <person name="Tan J."/>
            <person name="Taylor R.E."/>
        </authorList>
    </citation>
    <scope>NUCLEOTIDE SEQUENCE [LARGE SCALE GENOMIC DNA]</scope>
    <source>
        <strain evidence="2 3">Cb vi76</strain>
    </source>
</reference>
<dbReference type="Proteomes" id="UP000028547">
    <property type="component" value="Unassembled WGS sequence"/>
</dbReference>
<organism evidence="2 3">
    <name type="scientific">Archangium violaceum Cb vi76</name>
    <dbReference type="NCBI Taxonomy" id="1406225"/>
    <lineage>
        <taxon>Bacteria</taxon>
        <taxon>Pseudomonadati</taxon>
        <taxon>Myxococcota</taxon>
        <taxon>Myxococcia</taxon>
        <taxon>Myxococcales</taxon>
        <taxon>Cystobacterineae</taxon>
        <taxon>Archangiaceae</taxon>
        <taxon>Archangium</taxon>
    </lineage>
</organism>
<gene>
    <name evidence="2" type="ORF">Q664_26555</name>
</gene>
<evidence type="ECO:0000313" key="2">
    <source>
        <dbReference type="EMBL" id="KFA90790.1"/>
    </source>
</evidence>
<name>A0A084SQQ5_9BACT</name>